<dbReference type="RefSeq" id="WP_254738956.1">
    <property type="nucleotide sequence ID" value="NZ_JANCLU010000003.1"/>
</dbReference>
<sequence length="266" mass="27406">MFSLSIALQSGAILLREGLEALLVIAALAAFLRRAGADAAIRALYAGAGLAILASLGAAVVFELFLNGAHDDRVEAVVMIVAAALMLYMSGWLFLRQDPHAWTAELKASADRALSRGASVSLGLIAFLAVFREGGETVLFIHALAGTSGGWTPGLLAGLIGAAAILAAIAVVMQQVAVRLPLRPVFVATSALLFVMGLRFIGGAIQEMQEQGYLPVHDLDRLADTLLALGFNATWEAVGAQIAVGLAAVASVAAVLLARPTARVAG</sequence>
<dbReference type="EMBL" id="JANCLU010000003">
    <property type="protein sequence ID" value="MCP8937715.1"/>
    <property type="molecule type" value="Genomic_DNA"/>
</dbReference>
<evidence type="ECO:0000313" key="7">
    <source>
        <dbReference type="EMBL" id="MCP8937715.1"/>
    </source>
</evidence>
<evidence type="ECO:0000256" key="6">
    <source>
        <dbReference type="SAM" id="Phobius"/>
    </source>
</evidence>
<dbReference type="Pfam" id="PF03239">
    <property type="entry name" value="FTR1"/>
    <property type="match status" value="1"/>
</dbReference>
<dbReference type="Proteomes" id="UP001205890">
    <property type="component" value="Unassembled WGS sequence"/>
</dbReference>
<evidence type="ECO:0000256" key="3">
    <source>
        <dbReference type="ARBA" id="ARBA00022692"/>
    </source>
</evidence>
<evidence type="ECO:0000256" key="2">
    <source>
        <dbReference type="ARBA" id="ARBA00008333"/>
    </source>
</evidence>
<dbReference type="PANTHER" id="PTHR31632:SF2">
    <property type="entry name" value="PLASMA MEMBRANE IRON PERMEASE"/>
    <property type="match status" value="1"/>
</dbReference>
<keyword evidence="5 6" id="KW-0472">Membrane</keyword>
<feature type="transmembrane region" description="Helical" evidence="6">
    <location>
        <begin position="114"/>
        <end position="131"/>
    </location>
</feature>
<evidence type="ECO:0000256" key="5">
    <source>
        <dbReference type="ARBA" id="ARBA00023136"/>
    </source>
</evidence>
<name>A0ABT1LAC7_9HYPH</name>
<dbReference type="PANTHER" id="PTHR31632">
    <property type="entry name" value="IRON TRANSPORTER FTH1"/>
    <property type="match status" value="1"/>
</dbReference>
<feature type="transmembrane region" description="Helical" evidence="6">
    <location>
        <begin position="6"/>
        <end position="31"/>
    </location>
</feature>
<gene>
    <name evidence="7" type="ORF">NK718_04250</name>
</gene>
<organism evidence="7 8">
    <name type="scientific">Alsobacter ponti</name>
    <dbReference type="NCBI Taxonomy" id="2962936"/>
    <lineage>
        <taxon>Bacteria</taxon>
        <taxon>Pseudomonadati</taxon>
        <taxon>Pseudomonadota</taxon>
        <taxon>Alphaproteobacteria</taxon>
        <taxon>Hyphomicrobiales</taxon>
        <taxon>Alsobacteraceae</taxon>
        <taxon>Alsobacter</taxon>
    </lineage>
</organism>
<comment type="subcellular location">
    <subcellularLocation>
        <location evidence="1">Membrane</location>
        <topology evidence="1">Multi-pass membrane protein</topology>
    </subcellularLocation>
</comment>
<keyword evidence="3 6" id="KW-0812">Transmembrane</keyword>
<feature type="transmembrane region" description="Helical" evidence="6">
    <location>
        <begin position="74"/>
        <end position="94"/>
    </location>
</feature>
<evidence type="ECO:0000256" key="1">
    <source>
        <dbReference type="ARBA" id="ARBA00004141"/>
    </source>
</evidence>
<feature type="transmembrane region" description="Helical" evidence="6">
    <location>
        <begin position="238"/>
        <end position="258"/>
    </location>
</feature>
<feature type="transmembrane region" description="Helical" evidence="6">
    <location>
        <begin position="185"/>
        <end position="205"/>
    </location>
</feature>
<protein>
    <submittedName>
        <fullName evidence="7">FTR1 family protein</fullName>
    </submittedName>
</protein>
<evidence type="ECO:0000313" key="8">
    <source>
        <dbReference type="Proteomes" id="UP001205890"/>
    </source>
</evidence>
<comment type="similarity">
    <text evidence="2">Belongs to the oxidase-dependent Fe transporter (OFeT) (TC 9.A.10.1) family.</text>
</comment>
<evidence type="ECO:0000256" key="4">
    <source>
        <dbReference type="ARBA" id="ARBA00022989"/>
    </source>
</evidence>
<feature type="transmembrane region" description="Helical" evidence="6">
    <location>
        <begin position="151"/>
        <end position="173"/>
    </location>
</feature>
<proteinExistence type="inferred from homology"/>
<comment type="caution">
    <text evidence="7">The sequence shown here is derived from an EMBL/GenBank/DDBJ whole genome shotgun (WGS) entry which is preliminary data.</text>
</comment>
<reference evidence="7 8" key="1">
    <citation type="submission" date="2022-07" db="EMBL/GenBank/DDBJ databases">
        <authorList>
            <person name="Li W.-J."/>
            <person name="Deng Q.-Q."/>
        </authorList>
    </citation>
    <scope>NUCLEOTIDE SEQUENCE [LARGE SCALE GENOMIC DNA]</scope>
    <source>
        <strain evidence="7 8">SYSU M60028</strain>
    </source>
</reference>
<accession>A0ABT1LAC7</accession>
<keyword evidence="8" id="KW-1185">Reference proteome</keyword>
<keyword evidence="4 6" id="KW-1133">Transmembrane helix</keyword>
<dbReference type="InterPro" id="IPR004923">
    <property type="entry name" value="FTR1/Fip1/EfeU"/>
</dbReference>
<feature type="transmembrane region" description="Helical" evidence="6">
    <location>
        <begin position="43"/>
        <end position="62"/>
    </location>
</feature>